<keyword evidence="8" id="KW-1185">Reference proteome</keyword>
<dbReference type="GO" id="GO:0016020">
    <property type="term" value="C:membrane"/>
    <property type="evidence" value="ECO:0007669"/>
    <property type="project" value="InterPro"/>
</dbReference>
<feature type="domain" description="CzcB-like C-terminal circularly permuted SH3-like" evidence="6">
    <location>
        <begin position="328"/>
        <end position="385"/>
    </location>
</feature>
<dbReference type="Pfam" id="PF19335">
    <property type="entry name" value="HMBD"/>
    <property type="match status" value="1"/>
</dbReference>
<gene>
    <name evidence="7" type="ORF">LX66_4253</name>
</gene>
<dbReference type="PROSITE" id="PS51257">
    <property type="entry name" value="PROKAR_LIPOPROTEIN"/>
    <property type="match status" value="1"/>
</dbReference>
<dbReference type="Gene3D" id="2.40.50.100">
    <property type="match status" value="1"/>
</dbReference>
<dbReference type="InterPro" id="IPR045800">
    <property type="entry name" value="HMBD"/>
</dbReference>
<accession>A0A562T2D1</accession>
<dbReference type="PANTHER" id="PTHR30097">
    <property type="entry name" value="CATION EFFLUX SYSTEM PROTEIN CUSB"/>
    <property type="match status" value="1"/>
</dbReference>
<reference evidence="7 8" key="1">
    <citation type="journal article" date="2013" name="Stand. Genomic Sci.">
        <title>Genomic Encyclopedia of Type Strains, Phase I: The one thousand microbial genomes (KMG-I) project.</title>
        <authorList>
            <person name="Kyrpides N.C."/>
            <person name="Woyke T."/>
            <person name="Eisen J.A."/>
            <person name="Garrity G."/>
            <person name="Lilburn T.G."/>
            <person name="Beck B.J."/>
            <person name="Whitman W.B."/>
            <person name="Hugenholtz P."/>
            <person name="Klenk H.P."/>
        </authorList>
    </citation>
    <scope>NUCLEOTIDE SEQUENCE [LARGE SCALE GENOMIC DNA]</scope>
    <source>
        <strain evidence="7 8">DSM 13484</strain>
    </source>
</reference>
<dbReference type="NCBIfam" id="TIGR01730">
    <property type="entry name" value="RND_mfp"/>
    <property type="match status" value="1"/>
</dbReference>
<dbReference type="Pfam" id="PF25954">
    <property type="entry name" value="Beta-barrel_RND_2"/>
    <property type="match status" value="1"/>
</dbReference>
<feature type="domain" description="CusB-like barrel-sandwich hybrid" evidence="4">
    <location>
        <begin position="114"/>
        <end position="237"/>
    </location>
</feature>
<dbReference type="RefSeq" id="WP_145717213.1">
    <property type="nucleotide sequence ID" value="NZ_BAAAFY010000004.1"/>
</dbReference>
<dbReference type="Gene3D" id="2.40.420.20">
    <property type="match status" value="1"/>
</dbReference>
<dbReference type="SUPFAM" id="SSF111369">
    <property type="entry name" value="HlyD-like secretion proteins"/>
    <property type="match status" value="1"/>
</dbReference>
<evidence type="ECO:0000259" key="4">
    <source>
        <dbReference type="Pfam" id="PF25919"/>
    </source>
</evidence>
<evidence type="ECO:0000313" key="8">
    <source>
        <dbReference type="Proteomes" id="UP000316778"/>
    </source>
</evidence>
<dbReference type="PANTHER" id="PTHR30097:SF4">
    <property type="entry name" value="SLR6042 PROTEIN"/>
    <property type="match status" value="1"/>
</dbReference>
<feature type="domain" description="CusB-like beta-barrel" evidence="5">
    <location>
        <begin position="243"/>
        <end position="316"/>
    </location>
</feature>
<dbReference type="Gene3D" id="2.40.30.170">
    <property type="match status" value="1"/>
</dbReference>
<dbReference type="InterPro" id="IPR058792">
    <property type="entry name" value="Beta-barrel_RND_2"/>
</dbReference>
<dbReference type="InterPro" id="IPR006143">
    <property type="entry name" value="RND_pump_MFP"/>
</dbReference>
<evidence type="ECO:0000259" key="6">
    <source>
        <dbReference type="Pfam" id="PF25975"/>
    </source>
</evidence>
<name>A0A562T2D1_CHIJA</name>
<dbReference type="OrthoDB" id="9806939at2"/>
<dbReference type="EMBL" id="VLLG01000004">
    <property type="protein sequence ID" value="TWI86986.1"/>
    <property type="molecule type" value="Genomic_DNA"/>
</dbReference>
<feature type="domain" description="Heavy metal binding" evidence="3">
    <location>
        <begin position="39"/>
        <end position="65"/>
    </location>
</feature>
<dbReference type="Pfam" id="PF25975">
    <property type="entry name" value="CzcB_C"/>
    <property type="match status" value="1"/>
</dbReference>
<dbReference type="InterPro" id="IPR051909">
    <property type="entry name" value="MFP_Cation_Efflux"/>
</dbReference>
<evidence type="ECO:0000259" key="3">
    <source>
        <dbReference type="Pfam" id="PF19335"/>
    </source>
</evidence>
<dbReference type="Proteomes" id="UP000316778">
    <property type="component" value="Unassembled WGS sequence"/>
</dbReference>
<evidence type="ECO:0000259" key="5">
    <source>
        <dbReference type="Pfam" id="PF25954"/>
    </source>
</evidence>
<dbReference type="InterPro" id="IPR058649">
    <property type="entry name" value="CzcB_C"/>
</dbReference>
<dbReference type="FunFam" id="2.40.30.170:FF:000010">
    <property type="entry name" value="Efflux RND transporter periplasmic adaptor subunit"/>
    <property type="match status" value="1"/>
</dbReference>
<dbReference type="GO" id="GO:0060003">
    <property type="term" value="P:copper ion export"/>
    <property type="evidence" value="ECO:0007669"/>
    <property type="project" value="TreeGrafter"/>
</dbReference>
<comment type="similarity">
    <text evidence="1">Belongs to the membrane fusion protein (MFP) (TC 8.A.1) family.</text>
</comment>
<evidence type="ECO:0000313" key="7">
    <source>
        <dbReference type="EMBL" id="TWI86986.1"/>
    </source>
</evidence>
<proteinExistence type="inferred from homology"/>
<keyword evidence="2" id="KW-0813">Transport</keyword>
<evidence type="ECO:0000256" key="2">
    <source>
        <dbReference type="ARBA" id="ARBA00022448"/>
    </source>
</evidence>
<comment type="caution">
    <text evidence="7">The sequence shown here is derived from an EMBL/GenBank/DDBJ whole genome shotgun (WGS) entry which is preliminary data.</text>
</comment>
<dbReference type="AlphaFoldDB" id="A0A562T2D1"/>
<dbReference type="InterPro" id="IPR058790">
    <property type="entry name" value="BSH_CusB"/>
</dbReference>
<evidence type="ECO:0000256" key="1">
    <source>
        <dbReference type="ARBA" id="ARBA00009477"/>
    </source>
</evidence>
<sequence>MQRADFIRIAGMALLAPALWLGACSTGKKKQAGEAAVTYTCSMHPQVVQEGPGTCPICGMDLVPVSAASKSKSLQLDKNQIALANITTMRVGAGELGNYKRLNGRLAVNPEHTAYISSRAPGRIEQLYVKETGVPVRKGQPLYRIYSEELAGLQQEYLLAVAQSEAFPDNERFRQIAAAARQKLLLYDVPAPVLDRIRQQQKTDPYLTYTAPVNGVVAVLEVAEGQYVSEGSAIMQLEDYDRLWVEADVYPAELDQVKVGEQVKVTVAGFEDAPVNMRIDFIAPALQTGTQLAQVRGTVPNRGQRWQPGMQADIYLPAGNKDSVISLPTDAVIRDGKGAHVWLRKGRDRFVPQMVKTGTENFDRVEIREGLRTGDNVVVTGAYLLYSEYVLKKGADPMAGHAHAHE</sequence>
<dbReference type="GO" id="GO:0022857">
    <property type="term" value="F:transmembrane transporter activity"/>
    <property type="evidence" value="ECO:0007669"/>
    <property type="project" value="InterPro"/>
</dbReference>
<dbReference type="GO" id="GO:0015679">
    <property type="term" value="P:plasma membrane copper ion transport"/>
    <property type="evidence" value="ECO:0007669"/>
    <property type="project" value="TreeGrafter"/>
</dbReference>
<protein>
    <submittedName>
        <fullName evidence="7">Cu(I)/Ag(I) efflux system membrane fusion protein</fullName>
    </submittedName>
</protein>
<dbReference type="GO" id="GO:0046914">
    <property type="term" value="F:transition metal ion binding"/>
    <property type="evidence" value="ECO:0007669"/>
    <property type="project" value="TreeGrafter"/>
</dbReference>
<dbReference type="GO" id="GO:0030288">
    <property type="term" value="C:outer membrane-bounded periplasmic space"/>
    <property type="evidence" value="ECO:0007669"/>
    <property type="project" value="TreeGrafter"/>
</dbReference>
<organism evidence="7 8">
    <name type="scientific">Chitinophaga japonensis</name>
    <name type="common">Flexibacter japonensis</name>
    <dbReference type="NCBI Taxonomy" id="104662"/>
    <lineage>
        <taxon>Bacteria</taxon>
        <taxon>Pseudomonadati</taxon>
        <taxon>Bacteroidota</taxon>
        <taxon>Chitinophagia</taxon>
        <taxon>Chitinophagales</taxon>
        <taxon>Chitinophagaceae</taxon>
        <taxon>Chitinophaga</taxon>
    </lineage>
</organism>
<dbReference type="Pfam" id="PF25919">
    <property type="entry name" value="BSH_CusB"/>
    <property type="match status" value="1"/>
</dbReference>